<reference evidence="4" key="1">
    <citation type="journal article" date="2016" name="Nat. Commun.">
        <title>The Gonium pectorale genome demonstrates co-option of cell cycle regulation during the evolution of multicellularity.</title>
        <authorList>
            <person name="Hanschen E.R."/>
            <person name="Marriage T.N."/>
            <person name="Ferris P.J."/>
            <person name="Hamaji T."/>
            <person name="Toyoda A."/>
            <person name="Fujiyama A."/>
            <person name="Neme R."/>
            <person name="Noguchi H."/>
            <person name="Minakuchi Y."/>
            <person name="Suzuki M."/>
            <person name="Kawai-Toyooka H."/>
            <person name="Smith D.R."/>
            <person name="Sparks H."/>
            <person name="Anderson J."/>
            <person name="Bakaric R."/>
            <person name="Luria V."/>
            <person name="Karger A."/>
            <person name="Kirschner M.W."/>
            <person name="Durand P.M."/>
            <person name="Michod R.E."/>
            <person name="Nozaki H."/>
            <person name="Olson B.J."/>
        </authorList>
    </citation>
    <scope>NUCLEOTIDE SEQUENCE [LARGE SCALE GENOMIC DNA]</scope>
    <source>
        <strain evidence="4">NIES-2863</strain>
    </source>
</reference>
<feature type="region of interest" description="Disordered" evidence="1">
    <location>
        <begin position="478"/>
        <end position="498"/>
    </location>
</feature>
<feature type="compositionally biased region" description="Low complexity" evidence="1">
    <location>
        <begin position="1997"/>
        <end position="2010"/>
    </location>
</feature>
<feature type="compositionally biased region" description="Pro residues" evidence="1">
    <location>
        <begin position="1022"/>
        <end position="1035"/>
    </location>
</feature>
<feature type="compositionally biased region" description="Basic and acidic residues" evidence="1">
    <location>
        <begin position="798"/>
        <end position="815"/>
    </location>
</feature>
<feature type="region of interest" description="Disordered" evidence="1">
    <location>
        <begin position="1410"/>
        <end position="1446"/>
    </location>
</feature>
<dbReference type="InterPro" id="IPR022033">
    <property type="entry name" value="Rav1p_C"/>
</dbReference>
<evidence type="ECO:0000313" key="3">
    <source>
        <dbReference type="EMBL" id="KXZ50483.1"/>
    </source>
</evidence>
<sequence>MTLGADWVIRIYVEVVMQNMLPPELAASAPGLSMSQFCLTLVIEPPGLNLTPQSRPGMRVCWARPLGTGGGAGAGATADGGSGSGAGGSVDGTDADGEQAGGGGAAVEFGSRLQWVVASVGVAAAEEGDAPHHEPVGGGGHGSLPMDEAVCVWAVDGLAAVVLSGMTRGAVSSGKTAASPKAVLWGTEQRSVSWLQPAKLLPPSPSTLRPEDFAISAYVSYPGGMPLLAAADSCVGMQGVYAEVRSYQVSPTATTTPGPAGQTATYLRVASLARQSMTGSPETLSTMLVHPAADVALLRDRTGGVALWALSPLCELPIGVAPAAASASRVLLASVGQLAAVSWLSYYNRPAATAGFDGMVAYLACIHSGRLLVYAVLLPAATVSAWADGGAAVVATAAGWGALFLAEVLRADLPPGVGAVRALHTVAFEGDLAGGGGGGGGTGGGDGDGDELATPAAVGAATLVALADCAAPDAGVSGASGHRSGCGSGVARPQEEPSRQQVWVTWRLQVQPADADTGISSVEVLSDCVDDISDCLRSAMVTHESAEAHRDTAHSPATISCSCTSLASPMDFDAETEAGCDLTGGGAGGTGVVMAVALDGVSGYAAAATTCGDGDIEEALFIWRLSDAQETSDGGAAAAGEDLDDGLGASYVLEAVVPVNDTVSALSWLAAAGLSACLAVGYASGRVGLLAKDRSGGWEELASYSGAAAVAAFGSARGGAVAMAAGNHLLCFSNALDCSDPLQRPQPTLAAVAADFAGPLPPYHPGPLLALIAKGRLGAACRVLRRLLEWLREGCREGKGHAAGGEKEHELKEGSTDGGAVTTAAPRAPLVIDLAQLLSDGLLSSRGFAAFQQVMSAPVWTEPPRLAAQPPAAAAAAPAAAGSGAGAGLGHPLRLVAAGTAAPDDPSAPLRPLFPGAGTGAKAAASGGAPAAGGAQPAALGPSTASQVQGLESGKVDLSAFGDFGGLAGVAGPSAVAEPRLGPPTARPSALESGALDLSSFGGFGGDFGGGFGGFAPEPHRPPSPPPQSAPPQPGPAGAAAALHTGMLDMSAFGDFGAVAPPMPAPPPPQPPAAQPPVRSSAVESGVVDMSAFAGFGGYGGHAVQPALAQPQPQRPGPALGLSGLESGMVDISSLLFTPGTLSPHTSHAIASPGFGPGFVPGLGTAPTGGSTVPDADPWVVFPRVPDPTTPADTSLPELLLTGDEVADLHRLLGQDPPHREPAPAASSWGAGLGAGSYGTGGLYGGARGDDPRDGAAVADAVAALTALGLTPEDGCDVCRLAVALSRRAVGDGGGGGMASSSSGSTAGGTTDVMVGLDFAARSFLVQARLAAAGAHAAAAAAESGPDDGAFAAAVSRLFRPVTVTRAPAASPQNLLSPTASSAALNASPPVGSSVGGRIAASGAASSSQAALGAGTRRQAVEGRRGGGGWMQHSSSGVSGPPSRSRSRSVLSVMSVLSFSSLPDALFAGRVSVDGRGAEDAAADASGWWQLVGMMEGLDMRSCLAALASGSQGQLLDAVLPAVPWVASADEEASAAPDGRHASAMGGGGGGGAGGGGGGSASSAPRPSLSWPLLRKVGAGFWLADPRVMREQAEALAKAHYARRKEPYDCALLYLALGRKALLISLFRQASNLKIAEFLLRDFSKEEPRRSAAKNAFALLGQHRYELASAFFILAGQHYDAVSVLVRERRDPQLALLVARLLDPAPGGPLARRVIDQELMPLAVASRDACAMATLEVLAGRPDRAVLQLLNAAAGGAAGPADVDAANDRGAGSGAASASAPHVKADAAALDYCLRIGVQYLSGRPVPASAARALRRLALHSSRALEAAGLSAAALEALLVTAALQPAAAPPAAGAAAQASPGGVLGLVQSQKLDPALERRYSRLLAACLSYSLEEAQRRQQQALDAADPEDSADPAAAAAAAATAGAGGSRGGPRDWRQQARDALARLAPALGPPVDEREVLRLLGRHVGALKRVRFQPLVPPELLMARPRLPSAHSRSAAAAMAAVASSGHLNQSHHQHHHHYHHSHYHQGRVSQPPPQRRPQSAGGAPAAAGGPHRLSGGGAAAGPPPGHALSPESSYGSFVVGGGPGNLSPPLTSFASPEGSARTSFTSYHGAAAGGGRHAMPHGALPLPPVQHPAPTRHQAQTPPASPHSYSSGASGGGPEGARRPEGTAAPSGWGVFEAPWDVLAVEGDRCRSLAVMRDRSVVGDDGQLPFAVATAKSGLVGGLLGPPALAPQARAAAGPSSLFLGLMQSVLHHVRWTPDPWAMMSSEPTDEWQNGAAGGGAAVATGSAAGSSSAAVGPPAGGGRGGSQHAGGGGGAAGPGSCASTATVALASHPERDWYLSGSTGLLTYQWRFGEAAAHTVYVPCPEPHPGAANVASAAAARARAGGASAASVAAASAAALDLHAPHWGHAAALAYSTPAGGRFVGIGEGGLVALWRADGLGPGGLGYSDWMHHCVGKRGRSVAFVGDSSSQVLVAGQGDRGGLVGWWDSLAPPPAACVAEIRGRRAVPTSLLLMRPDAGGVLVFGDESGELVATDLRMMAAREYIWTIPRAHASAVTAMAQWGPGAAGVLTLPQPAAAAAAAAASSPGARHSAAPSAALMSNLLVSGGKDGSLALVDISSGKVVSYLERAHCATKTGLPGLLAAAAASAGGGGRPVDRTIVRRSRPAGAGGAAVGALACVPDGGFLSCGSDGVVRYHPLAPQLLDLRSR</sequence>
<feature type="compositionally biased region" description="Low complexity" evidence="1">
    <location>
        <begin position="2042"/>
        <end position="2056"/>
    </location>
</feature>
<dbReference type="Proteomes" id="UP000075714">
    <property type="component" value="Unassembled WGS sequence"/>
</dbReference>
<dbReference type="GO" id="GO:0043291">
    <property type="term" value="C:RAVE complex"/>
    <property type="evidence" value="ECO:0007669"/>
    <property type="project" value="TreeGrafter"/>
</dbReference>
<dbReference type="EMBL" id="LSYV01000017">
    <property type="protein sequence ID" value="KXZ50483.1"/>
    <property type="molecule type" value="Genomic_DNA"/>
</dbReference>
<feature type="region of interest" description="Disordered" evidence="1">
    <location>
        <begin position="1531"/>
        <end position="1567"/>
    </location>
</feature>
<dbReference type="InterPro" id="IPR015943">
    <property type="entry name" value="WD40/YVTN_repeat-like_dom_sf"/>
</dbReference>
<gene>
    <name evidence="3" type="ORF">GPECTOR_16g658</name>
</gene>
<organism evidence="3 4">
    <name type="scientific">Gonium pectorale</name>
    <name type="common">Green alga</name>
    <dbReference type="NCBI Taxonomy" id="33097"/>
    <lineage>
        <taxon>Eukaryota</taxon>
        <taxon>Viridiplantae</taxon>
        <taxon>Chlorophyta</taxon>
        <taxon>core chlorophytes</taxon>
        <taxon>Chlorophyceae</taxon>
        <taxon>CS clade</taxon>
        <taxon>Chlamydomonadales</taxon>
        <taxon>Volvocaceae</taxon>
        <taxon>Gonium</taxon>
    </lineage>
</organism>
<evidence type="ECO:0000313" key="4">
    <source>
        <dbReference type="Proteomes" id="UP000075714"/>
    </source>
</evidence>
<dbReference type="STRING" id="33097.A0A150GKY5"/>
<feature type="compositionally biased region" description="Gly residues" evidence="1">
    <location>
        <begin position="1545"/>
        <end position="1560"/>
    </location>
</feature>
<accession>A0A150GKY5</accession>
<name>A0A150GKY5_GONPE</name>
<dbReference type="Gene3D" id="2.130.10.10">
    <property type="entry name" value="YVTN repeat-like/Quinoprotein amine dehydrogenase"/>
    <property type="match status" value="1"/>
</dbReference>
<dbReference type="OrthoDB" id="538983at2759"/>
<evidence type="ECO:0000259" key="2">
    <source>
        <dbReference type="Pfam" id="PF12234"/>
    </source>
</evidence>
<evidence type="ECO:0000256" key="1">
    <source>
        <dbReference type="SAM" id="MobiDB-lite"/>
    </source>
</evidence>
<protein>
    <recommendedName>
        <fullName evidence="2">RAVE complex protein Rav1 C-terminal domain-containing protein</fullName>
    </recommendedName>
</protein>
<feature type="compositionally biased region" description="Pro residues" evidence="1">
    <location>
        <begin position="1061"/>
        <end position="1075"/>
    </location>
</feature>
<feature type="region of interest" description="Disordered" evidence="1">
    <location>
        <begin position="1900"/>
        <end position="1938"/>
    </location>
</feature>
<feature type="region of interest" description="Disordered" evidence="1">
    <location>
        <begin position="72"/>
        <end position="103"/>
    </location>
</feature>
<feature type="region of interest" description="Disordered" evidence="1">
    <location>
        <begin position="2268"/>
        <end position="2324"/>
    </location>
</feature>
<dbReference type="Pfam" id="PF12234">
    <property type="entry name" value="Rav1p_C"/>
    <property type="match status" value="1"/>
</dbReference>
<dbReference type="GO" id="GO:0007035">
    <property type="term" value="P:vacuolar acidification"/>
    <property type="evidence" value="ECO:0007669"/>
    <property type="project" value="TreeGrafter"/>
</dbReference>
<dbReference type="InterPro" id="IPR011047">
    <property type="entry name" value="Quinoprotein_ADH-like_sf"/>
</dbReference>
<feature type="domain" description="RAVE complex protein Rav1 C-terminal" evidence="2">
    <location>
        <begin position="1567"/>
        <end position="1750"/>
    </location>
</feature>
<feature type="compositionally biased region" description="Low complexity" evidence="1">
    <location>
        <begin position="1434"/>
        <end position="1446"/>
    </location>
</feature>
<feature type="region of interest" description="Disordered" evidence="1">
    <location>
        <begin position="1054"/>
        <end position="1083"/>
    </location>
</feature>
<comment type="caution">
    <text evidence="3">The sequence shown here is derived from an EMBL/GenBank/DDBJ whole genome shotgun (WGS) entry which is preliminary data.</text>
</comment>
<feature type="compositionally biased region" description="Basic residues" evidence="1">
    <location>
        <begin position="2015"/>
        <end position="2031"/>
    </location>
</feature>
<feature type="compositionally biased region" description="Polar residues" evidence="1">
    <location>
        <begin position="2094"/>
        <end position="2112"/>
    </location>
</feature>
<feature type="region of interest" description="Disordered" evidence="1">
    <location>
        <begin position="798"/>
        <end position="819"/>
    </location>
</feature>
<dbReference type="SUPFAM" id="SSF50998">
    <property type="entry name" value="Quinoprotein alcohol dehydrogenase-like"/>
    <property type="match status" value="1"/>
</dbReference>
<feature type="compositionally biased region" description="Low complexity" evidence="1">
    <location>
        <begin position="2288"/>
        <end position="2304"/>
    </location>
</feature>
<proteinExistence type="predicted"/>
<feature type="region of interest" description="Disordered" evidence="1">
    <location>
        <begin position="900"/>
        <end position="946"/>
    </location>
</feature>
<feature type="region of interest" description="Disordered" evidence="1">
    <location>
        <begin position="1009"/>
        <end position="1040"/>
    </location>
</feature>
<feature type="region of interest" description="Disordered" evidence="1">
    <location>
        <begin position="1997"/>
        <end position="2178"/>
    </location>
</feature>
<dbReference type="PANTHER" id="PTHR13950">
    <property type="entry name" value="RABCONNECTIN-RELATED"/>
    <property type="match status" value="1"/>
</dbReference>
<feature type="compositionally biased region" description="Low complexity" evidence="1">
    <location>
        <begin position="1914"/>
        <end position="1925"/>
    </location>
</feature>
<dbReference type="InterPro" id="IPR052208">
    <property type="entry name" value="DmX-like/RAVE_component"/>
</dbReference>
<keyword evidence="4" id="KW-1185">Reference proteome</keyword>
<feature type="compositionally biased region" description="Gly residues" evidence="1">
    <location>
        <begin position="2305"/>
        <end position="2324"/>
    </location>
</feature>
<feature type="compositionally biased region" description="Gly residues" evidence="1">
    <location>
        <begin position="72"/>
        <end position="90"/>
    </location>
</feature>
<dbReference type="PANTHER" id="PTHR13950:SF9">
    <property type="entry name" value="RABCONNECTIN-3A"/>
    <property type="match status" value="1"/>
</dbReference>
<feature type="compositionally biased region" description="Low complexity" evidence="1">
    <location>
        <begin position="920"/>
        <end position="942"/>
    </location>
</feature>